<evidence type="ECO:0000313" key="2">
    <source>
        <dbReference type="EMBL" id="KAF6136707.1"/>
    </source>
</evidence>
<gene>
    <name evidence="2" type="ORF">GIB67_018710</name>
</gene>
<feature type="region of interest" description="Disordered" evidence="1">
    <location>
        <begin position="215"/>
        <end position="244"/>
    </location>
</feature>
<proteinExistence type="predicted"/>
<dbReference type="OrthoDB" id="10261556at2759"/>
<sequence length="244" mass="26785">MIDDDAEVLNNLAMSKFPSKSGLNEKIEFLERAEENYYGNKVSSKQNSNLNKKSISEALREAGKQRLLTSIKQTLQRLCNLNIDIEASATMLEGECYKKYGKIGKTFYNSQLASTVRWLSTLNSTEIMDRLGTHANAIQDETASCIPDSQLVASLTSEDCKNQARDTAAEIGEETCCSVISGTSSSAAQNKATSKGMIELLPIPSFSEFVSKKGKEGLSRLPPISSKRSSTEVHGDVEKKVRQK</sequence>
<dbReference type="EMBL" id="JACGCM010002684">
    <property type="protein sequence ID" value="KAF6136707.1"/>
    <property type="molecule type" value="Genomic_DNA"/>
</dbReference>
<accession>A0A7J7L2B9</accession>
<evidence type="ECO:0000313" key="3">
    <source>
        <dbReference type="Proteomes" id="UP000541444"/>
    </source>
</evidence>
<name>A0A7J7L2B9_9MAGN</name>
<reference evidence="2 3" key="1">
    <citation type="journal article" date="2020" name="IScience">
        <title>Genome Sequencing of the Endangered Kingdonia uniflora (Circaeasteraceae, Ranunculales) Reveals Potential Mechanisms of Evolutionary Specialization.</title>
        <authorList>
            <person name="Sun Y."/>
            <person name="Deng T."/>
            <person name="Zhang A."/>
            <person name="Moore M.J."/>
            <person name="Landis J.B."/>
            <person name="Lin N."/>
            <person name="Zhang H."/>
            <person name="Zhang X."/>
            <person name="Huang J."/>
            <person name="Zhang X."/>
            <person name="Sun H."/>
            <person name="Wang H."/>
        </authorList>
    </citation>
    <scope>NUCLEOTIDE SEQUENCE [LARGE SCALE GENOMIC DNA]</scope>
    <source>
        <strain evidence="2">TB1705</strain>
        <tissue evidence="2">Leaf</tissue>
    </source>
</reference>
<evidence type="ECO:0000256" key="1">
    <source>
        <dbReference type="SAM" id="MobiDB-lite"/>
    </source>
</evidence>
<comment type="caution">
    <text evidence="2">The sequence shown here is derived from an EMBL/GenBank/DDBJ whole genome shotgun (WGS) entry which is preliminary data.</text>
</comment>
<keyword evidence="3" id="KW-1185">Reference proteome</keyword>
<dbReference type="AlphaFoldDB" id="A0A7J7L2B9"/>
<dbReference type="Proteomes" id="UP000541444">
    <property type="component" value="Unassembled WGS sequence"/>
</dbReference>
<feature type="compositionally biased region" description="Basic and acidic residues" evidence="1">
    <location>
        <begin position="229"/>
        <end position="244"/>
    </location>
</feature>
<protein>
    <submittedName>
        <fullName evidence="2">Uncharacterized protein</fullName>
    </submittedName>
</protein>
<organism evidence="2 3">
    <name type="scientific">Kingdonia uniflora</name>
    <dbReference type="NCBI Taxonomy" id="39325"/>
    <lineage>
        <taxon>Eukaryota</taxon>
        <taxon>Viridiplantae</taxon>
        <taxon>Streptophyta</taxon>
        <taxon>Embryophyta</taxon>
        <taxon>Tracheophyta</taxon>
        <taxon>Spermatophyta</taxon>
        <taxon>Magnoliopsida</taxon>
        <taxon>Ranunculales</taxon>
        <taxon>Circaeasteraceae</taxon>
        <taxon>Kingdonia</taxon>
    </lineage>
</organism>